<dbReference type="Proteomes" id="UP001378960">
    <property type="component" value="Unassembled WGS sequence"/>
</dbReference>
<dbReference type="AlphaFoldDB" id="A0AAV5QWM4"/>
<sequence>MIVENSGCPKLMICLPNLLDVVSRMVDSWYIQEEYFRKTFYFLVHYFLDIPPFRAKWKHNHRNIYNKKKILIVKNSEELFAEEGLNDSTSFTNTKRTLIDSIETGDMIMKERKMNLIEEYCDNIFHNVPTNEKDKFHIFSFEYNLLSENTRQSYKQKFSQLDTEILNKWIDHR</sequence>
<evidence type="ECO:0000313" key="2">
    <source>
        <dbReference type="Proteomes" id="UP001378960"/>
    </source>
</evidence>
<comment type="caution">
    <text evidence="1">The sequence shown here is derived from an EMBL/GenBank/DDBJ whole genome shotgun (WGS) entry which is preliminary data.</text>
</comment>
<evidence type="ECO:0000313" key="1">
    <source>
        <dbReference type="EMBL" id="GMM43442.1"/>
    </source>
</evidence>
<dbReference type="EMBL" id="BTGB01000001">
    <property type="protein sequence ID" value="GMM43442.1"/>
    <property type="molecule type" value="Genomic_DNA"/>
</dbReference>
<organism evidence="1 2">
    <name type="scientific">Pichia kluyveri</name>
    <name type="common">Yeast</name>
    <dbReference type="NCBI Taxonomy" id="36015"/>
    <lineage>
        <taxon>Eukaryota</taxon>
        <taxon>Fungi</taxon>
        <taxon>Dikarya</taxon>
        <taxon>Ascomycota</taxon>
        <taxon>Saccharomycotina</taxon>
        <taxon>Pichiomycetes</taxon>
        <taxon>Pichiales</taxon>
        <taxon>Pichiaceae</taxon>
        <taxon>Pichia</taxon>
    </lineage>
</organism>
<gene>
    <name evidence="1" type="ORF">DAPK24_000170</name>
</gene>
<protein>
    <submittedName>
        <fullName evidence="1">Uncharacterized protein</fullName>
    </submittedName>
</protein>
<accession>A0AAV5QWM4</accession>
<keyword evidence="2" id="KW-1185">Reference proteome</keyword>
<proteinExistence type="predicted"/>
<name>A0AAV5QWM4_PICKL</name>
<reference evidence="1 2" key="1">
    <citation type="journal article" date="2023" name="Elife">
        <title>Identification of key yeast species and microbe-microbe interactions impacting larval growth of Drosophila in the wild.</title>
        <authorList>
            <person name="Mure A."/>
            <person name="Sugiura Y."/>
            <person name="Maeda R."/>
            <person name="Honda K."/>
            <person name="Sakurai N."/>
            <person name="Takahashi Y."/>
            <person name="Watada M."/>
            <person name="Katoh T."/>
            <person name="Gotoh A."/>
            <person name="Gotoh Y."/>
            <person name="Taniguchi I."/>
            <person name="Nakamura K."/>
            <person name="Hayashi T."/>
            <person name="Katayama T."/>
            <person name="Uemura T."/>
            <person name="Hattori Y."/>
        </authorList>
    </citation>
    <scope>NUCLEOTIDE SEQUENCE [LARGE SCALE GENOMIC DNA]</scope>
    <source>
        <strain evidence="1 2">PK-24</strain>
    </source>
</reference>